<name>A0A7G9R094_9MICO</name>
<dbReference type="InterPro" id="IPR036514">
    <property type="entry name" value="SGNH_hydro_sf"/>
</dbReference>
<dbReference type="EMBL" id="CP060712">
    <property type="protein sequence ID" value="QNN49019.1"/>
    <property type="molecule type" value="Genomic_DNA"/>
</dbReference>
<dbReference type="AlphaFoldDB" id="A0A7G9R094"/>
<sequence>MARFVALGDSLTEGVGDPHPAYPNGWRGWAELVADALAVDDPSTEYVNLALRGRRVAQVLQHQVDPAVALRPTLVTLWAGGNDLLLPRVCVDTVAGTLDAALRRLEPTGARVLLFTIFELDPSPVLRAARARASALNDRVRAVARARGAELVDVADVGHDRETFFCPDRVHPNEAGHLEIARRVAGALRLGPVLPAGPAAGAVVRRVPGWAGEWGWWFGSVVPHAWRWATAAGSRERVDPKWALPVRPAERLASAAEP</sequence>
<dbReference type="RefSeq" id="WP_166103063.1">
    <property type="nucleotide sequence ID" value="NZ_BMMY01000011.1"/>
</dbReference>
<accession>A0A7G9R094</accession>
<keyword evidence="3" id="KW-1185">Reference proteome</keyword>
<evidence type="ECO:0000313" key="2">
    <source>
        <dbReference type="EMBL" id="QNN49019.1"/>
    </source>
</evidence>
<proteinExistence type="predicted"/>
<protein>
    <submittedName>
        <fullName evidence="2">SGNH/GDSL hydrolase family protein</fullName>
    </submittedName>
</protein>
<organism evidence="2 3">
    <name type="scientific">Phycicoccus endophyticus</name>
    <dbReference type="NCBI Taxonomy" id="1690220"/>
    <lineage>
        <taxon>Bacteria</taxon>
        <taxon>Bacillati</taxon>
        <taxon>Actinomycetota</taxon>
        <taxon>Actinomycetes</taxon>
        <taxon>Micrococcales</taxon>
        <taxon>Intrasporangiaceae</taxon>
        <taxon>Phycicoccus</taxon>
    </lineage>
</organism>
<feature type="domain" description="SGNH hydrolase-type esterase" evidence="1">
    <location>
        <begin position="6"/>
        <end position="177"/>
    </location>
</feature>
<dbReference type="GO" id="GO:0016787">
    <property type="term" value="F:hydrolase activity"/>
    <property type="evidence" value="ECO:0007669"/>
    <property type="project" value="UniProtKB-KW"/>
</dbReference>
<dbReference type="SUPFAM" id="SSF52266">
    <property type="entry name" value="SGNH hydrolase"/>
    <property type="match status" value="1"/>
</dbReference>
<keyword evidence="2" id="KW-0378">Hydrolase</keyword>
<dbReference type="KEGG" id="pei:H9L10_12300"/>
<dbReference type="PANTHER" id="PTHR43784">
    <property type="entry name" value="GDSL-LIKE LIPASE/ACYLHYDROLASE, PUTATIVE (AFU_ORTHOLOGUE AFUA_2G00820)-RELATED"/>
    <property type="match status" value="1"/>
</dbReference>
<dbReference type="InterPro" id="IPR013830">
    <property type="entry name" value="SGNH_hydro"/>
</dbReference>
<evidence type="ECO:0000259" key="1">
    <source>
        <dbReference type="Pfam" id="PF13472"/>
    </source>
</evidence>
<dbReference type="InterPro" id="IPR053140">
    <property type="entry name" value="GDSL_Rv0518-like"/>
</dbReference>
<dbReference type="CDD" id="cd01832">
    <property type="entry name" value="SGNH_hydrolase_like_1"/>
    <property type="match status" value="1"/>
</dbReference>
<evidence type="ECO:0000313" key="3">
    <source>
        <dbReference type="Proteomes" id="UP000515976"/>
    </source>
</evidence>
<dbReference type="Proteomes" id="UP000515976">
    <property type="component" value="Chromosome"/>
</dbReference>
<dbReference type="PANTHER" id="PTHR43784:SF2">
    <property type="entry name" value="GDSL-LIKE LIPASE_ACYLHYDROLASE, PUTATIVE (AFU_ORTHOLOGUE AFUA_2G00820)-RELATED"/>
    <property type="match status" value="1"/>
</dbReference>
<dbReference type="Pfam" id="PF13472">
    <property type="entry name" value="Lipase_GDSL_2"/>
    <property type="match status" value="1"/>
</dbReference>
<gene>
    <name evidence="2" type="ORF">H9L10_12300</name>
</gene>
<reference evidence="2 3" key="1">
    <citation type="submission" date="2020-08" db="EMBL/GenBank/DDBJ databases">
        <title>Genome sequence of Phycicoccus endophyticus JCM 31784T.</title>
        <authorList>
            <person name="Hyun D.-W."/>
            <person name="Bae J.-W."/>
        </authorList>
    </citation>
    <scope>NUCLEOTIDE SEQUENCE [LARGE SCALE GENOMIC DNA]</scope>
    <source>
        <strain evidence="2 3">JCM 31784</strain>
    </source>
</reference>
<dbReference type="Gene3D" id="3.40.50.1110">
    <property type="entry name" value="SGNH hydrolase"/>
    <property type="match status" value="1"/>
</dbReference>